<evidence type="ECO:0000256" key="3">
    <source>
        <dbReference type="ARBA" id="ARBA00022960"/>
    </source>
</evidence>
<accession>A0A3P1SG65</accession>
<dbReference type="GO" id="GO:0009252">
    <property type="term" value="P:peptidoglycan biosynthetic process"/>
    <property type="evidence" value="ECO:0007669"/>
    <property type="project" value="UniProtKB-KW"/>
</dbReference>
<evidence type="ECO:0000313" key="9">
    <source>
        <dbReference type="Proteomes" id="UP000280444"/>
    </source>
</evidence>
<dbReference type="SUPFAM" id="SSF55729">
    <property type="entry name" value="Acyl-CoA N-acyltransferases (Nat)"/>
    <property type="match status" value="1"/>
</dbReference>
<gene>
    <name evidence="8" type="ORF">EII11_01080</name>
</gene>
<keyword evidence="2 8" id="KW-0808">Transferase</keyword>
<dbReference type="Pfam" id="PF13480">
    <property type="entry name" value="Acetyltransf_6"/>
    <property type="match status" value="1"/>
</dbReference>
<keyword evidence="5" id="KW-0012">Acyltransferase</keyword>
<organism evidence="8 9">
    <name type="scientific">Schaalia canis</name>
    <dbReference type="NCBI Taxonomy" id="100469"/>
    <lineage>
        <taxon>Bacteria</taxon>
        <taxon>Bacillati</taxon>
        <taxon>Actinomycetota</taxon>
        <taxon>Actinomycetes</taxon>
        <taxon>Actinomycetales</taxon>
        <taxon>Actinomycetaceae</taxon>
        <taxon>Schaalia</taxon>
    </lineage>
</organism>
<name>A0A3P1SG65_9ACTO</name>
<comment type="similarity">
    <text evidence="1">Belongs to the FemABX family.</text>
</comment>
<dbReference type="GO" id="GO:0016755">
    <property type="term" value="F:aminoacyltransferase activity"/>
    <property type="evidence" value="ECO:0007669"/>
    <property type="project" value="InterPro"/>
</dbReference>
<dbReference type="EMBL" id="RQZF01000001">
    <property type="protein sequence ID" value="RRC96283.1"/>
    <property type="molecule type" value="Genomic_DNA"/>
</dbReference>
<keyword evidence="9" id="KW-1185">Reference proteome</keyword>
<keyword evidence="4" id="KW-0573">Peptidoglycan synthesis</keyword>
<keyword evidence="3" id="KW-0133">Cell shape</keyword>
<reference evidence="8 9" key="1">
    <citation type="submission" date="2018-11" db="EMBL/GenBank/DDBJ databases">
        <title>Genomes From Bacteria Associated with the Canine Oral Cavity: a Test Case for Automated Genome-Based Taxonomic Assignment.</title>
        <authorList>
            <person name="Coil D.A."/>
            <person name="Jospin G."/>
            <person name="Darling A.E."/>
            <person name="Wallis C."/>
            <person name="Davis I.J."/>
            <person name="Harris S."/>
            <person name="Eisen J.A."/>
            <person name="Holcombe L.J."/>
            <person name="O'Flynn C."/>
        </authorList>
    </citation>
    <scope>NUCLEOTIDE SEQUENCE [LARGE SCALE GENOMIC DNA]</scope>
    <source>
        <strain evidence="8 9">OH770</strain>
    </source>
</reference>
<protein>
    <submittedName>
        <fullName evidence="8">Peptidoglycan bridge formation glycyltransferase FemA/FemB family protein</fullName>
    </submittedName>
</protein>
<evidence type="ECO:0000256" key="6">
    <source>
        <dbReference type="ARBA" id="ARBA00023316"/>
    </source>
</evidence>
<dbReference type="InterPro" id="IPR016181">
    <property type="entry name" value="Acyl_CoA_acyltransferase"/>
</dbReference>
<dbReference type="AlphaFoldDB" id="A0A3P1SG65"/>
<dbReference type="Gene3D" id="3.40.630.30">
    <property type="match status" value="1"/>
</dbReference>
<dbReference type="GO" id="GO:0071555">
    <property type="term" value="P:cell wall organization"/>
    <property type="evidence" value="ECO:0007669"/>
    <property type="project" value="UniProtKB-KW"/>
</dbReference>
<dbReference type="Proteomes" id="UP000280444">
    <property type="component" value="Unassembled WGS sequence"/>
</dbReference>
<proteinExistence type="inferred from homology"/>
<dbReference type="RefSeq" id="WP_124867714.1">
    <property type="nucleotide sequence ID" value="NZ_RQZF01000001.1"/>
</dbReference>
<evidence type="ECO:0000259" key="7">
    <source>
        <dbReference type="Pfam" id="PF13480"/>
    </source>
</evidence>
<dbReference type="InterPro" id="IPR038740">
    <property type="entry name" value="BioF2-like_GNAT_dom"/>
</dbReference>
<comment type="caution">
    <text evidence="8">The sequence shown here is derived from an EMBL/GenBank/DDBJ whole genome shotgun (WGS) entry which is preliminary data.</text>
</comment>
<feature type="domain" description="BioF2-like acetyltransferase" evidence="7">
    <location>
        <begin position="163"/>
        <end position="296"/>
    </location>
</feature>
<evidence type="ECO:0000256" key="1">
    <source>
        <dbReference type="ARBA" id="ARBA00009943"/>
    </source>
</evidence>
<evidence type="ECO:0000256" key="5">
    <source>
        <dbReference type="ARBA" id="ARBA00023315"/>
    </source>
</evidence>
<dbReference type="PANTHER" id="PTHR36174:SF1">
    <property type="entry name" value="LIPID II:GLYCINE GLYCYLTRANSFERASE"/>
    <property type="match status" value="1"/>
</dbReference>
<dbReference type="InterPro" id="IPR050644">
    <property type="entry name" value="PG_Glycine_Bridge_Synth"/>
</dbReference>
<sequence length="348" mass="38597">MTTSPQSDATATRLVAIDAEGMRIGAAGVAPLPIEQSAPWEAFETTRGNRHWGRFEWFEGDKRCAVISLYAHSLRGVTYLWAKHGPVWLKEATPEREAAFRADLAAEVKKRDRSVAFIRLHATYSAEDLEDVLQIITYDRTVVIDTSGGSENSVLESMTTEGRRAVRRAKKKMDEGGGVIVEETGLSSADFAEYYAILVETAKRDGFSPHPMEYYTSMLSSLGPEHARLFGVRVGEERELVCWDLVLVYDKQAVAFYGASSAQARHVLGPDALDFGVAVILAEEGISGGLDLMGAHSPRIPQLFRVGKYKKRYAQHYTDVPGAWDMPLKPTLYKALRAALRLKRAIRS</sequence>
<evidence type="ECO:0000313" key="8">
    <source>
        <dbReference type="EMBL" id="RRC96283.1"/>
    </source>
</evidence>
<dbReference type="GO" id="GO:0008360">
    <property type="term" value="P:regulation of cell shape"/>
    <property type="evidence" value="ECO:0007669"/>
    <property type="project" value="UniProtKB-KW"/>
</dbReference>
<evidence type="ECO:0000256" key="4">
    <source>
        <dbReference type="ARBA" id="ARBA00022984"/>
    </source>
</evidence>
<evidence type="ECO:0000256" key="2">
    <source>
        <dbReference type="ARBA" id="ARBA00022679"/>
    </source>
</evidence>
<dbReference type="OrthoDB" id="3185680at2"/>
<dbReference type="PROSITE" id="PS51191">
    <property type="entry name" value="FEMABX"/>
    <property type="match status" value="1"/>
</dbReference>
<dbReference type="InterPro" id="IPR003447">
    <property type="entry name" value="FEMABX"/>
</dbReference>
<keyword evidence="6" id="KW-0961">Cell wall biogenesis/degradation</keyword>
<dbReference type="PANTHER" id="PTHR36174">
    <property type="entry name" value="LIPID II:GLYCINE GLYCYLTRANSFERASE"/>
    <property type="match status" value="1"/>
</dbReference>